<dbReference type="FunFam" id="3.40.50.1000:FF:000144">
    <property type="entry name" value="copper-transporting ATPase 1 isoform X2"/>
    <property type="match status" value="1"/>
</dbReference>
<comment type="similarity">
    <text evidence="2 18">Belongs to the cation transport ATPase (P-type) (TC 3.A.3) family. Type IB subfamily.</text>
</comment>
<dbReference type="PRINTS" id="PR00119">
    <property type="entry name" value="CATATPASE"/>
</dbReference>
<evidence type="ECO:0000256" key="9">
    <source>
        <dbReference type="ARBA" id="ARBA00022796"/>
    </source>
</evidence>
<dbReference type="SUPFAM" id="SSF81665">
    <property type="entry name" value="Calcium ATPase, transmembrane domain M"/>
    <property type="match status" value="1"/>
</dbReference>
<proteinExistence type="inferred from homology"/>
<comment type="caution">
    <text evidence="20">The sequence shown here is derived from an EMBL/GenBank/DDBJ whole genome shotgun (WGS) entry which is preliminary data.</text>
</comment>
<dbReference type="CDD" id="cd00371">
    <property type="entry name" value="HMA"/>
    <property type="match status" value="1"/>
</dbReference>
<dbReference type="EC" id="7.2.2.8" evidence="3"/>
<dbReference type="NCBIfam" id="TIGR01511">
    <property type="entry name" value="ATPase-IB1_Cu"/>
    <property type="match status" value="1"/>
</dbReference>
<dbReference type="PROSITE" id="PS00154">
    <property type="entry name" value="ATPASE_E1_E2"/>
    <property type="match status" value="1"/>
</dbReference>
<dbReference type="GO" id="GO:0140581">
    <property type="term" value="F:P-type monovalent copper transporter activity"/>
    <property type="evidence" value="ECO:0007669"/>
    <property type="project" value="UniProtKB-EC"/>
</dbReference>
<dbReference type="Gene3D" id="3.40.1110.10">
    <property type="entry name" value="Calcium-transporting ATPase, cytoplasmic domain N"/>
    <property type="match status" value="1"/>
</dbReference>
<feature type="transmembrane region" description="Helical" evidence="18">
    <location>
        <begin position="161"/>
        <end position="181"/>
    </location>
</feature>
<dbReference type="InterPro" id="IPR018303">
    <property type="entry name" value="ATPase_P-typ_P_site"/>
</dbReference>
<keyword evidence="12 18" id="KW-1133">Transmembrane helix</keyword>
<keyword evidence="13" id="KW-0186">Copper</keyword>
<keyword evidence="10 18" id="KW-0067">ATP-binding</keyword>
<dbReference type="CDD" id="cd02094">
    <property type="entry name" value="P-type_ATPase_Cu-like"/>
    <property type="match status" value="1"/>
</dbReference>
<feature type="transmembrane region" description="Helical" evidence="18">
    <location>
        <begin position="92"/>
        <end position="115"/>
    </location>
</feature>
<evidence type="ECO:0000256" key="5">
    <source>
        <dbReference type="ARBA" id="ARBA00022475"/>
    </source>
</evidence>
<dbReference type="InterPro" id="IPR023214">
    <property type="entry name" value="HAD_sf"/>
</dbReference>
<keyword evidence="7 18" id="KW-0479">Metal-binding</keyword>
<feature type="transmembrane region" description="Helical" evidence="18">
    <location>
        <begin position="193"/>
        <end position="210"/>
    </location>
</feature>
<feature type="transmembrane region" description="Helical" evidence="18">
    <location>
        <begin position="372"/>
        <end position="394"/>
    </location>
</feature>
<evidence type="ECO:0000259" key="19">
    <source>
        <dbReference type="PROSITE" id="PS50846"/>
    </source>
</evidence>
<keyword evidence="9" id="KW-0187">Copper transport</keyword>
<keyword evidence="5 18" id="KW-1003">Cell membrane</keyword>
<protein>
    <recommendedName>
        <fullName evidence="3">P-type Cu(+) transporter</fullName>
        <ecNumber evidence="3">7.2.2.8</ecNumber>
    </recommendedName>
    <alternativeName>
        <fullName evidence="16">Cu(+)-exporting ATPase</fullName>
    </alternativeName>
</protein>
<dbReference type="NCBIfam" id="TIGR01494">
    <property type="entry name" value="ATPase_P-type"/>
    <property type="match status" value="3"/>
</dbReference>
<dbReference type="InterPro" id="IPR001757">
    <property type="entry name" value="P_typ_ATPase"/>
</dbReference>
<name>A0A2M8DB73_9BACT</name>
<dbReference type="SFLD" id="SFLDF00027">
    <property type="entry name" value="p-type_atpase"/>
    <property type="match status" value="1"/>
</dbReference>
<evidence type="ECO:0000256" key="4">
    <source>
        <dbReference type="ARBA" id="ARBA00022448"/>
    </source>
</evidence>
<keyword evidence="15 18" id="KW-0472">Membrane</keyword>
<evidence type="ECO:0000256" key="7">
    <source>
        <dbReference type="ARBA" id="ARBA00022723"/>
    </source>
</evidence>
<dbReference type="GO" id="GO:0016887">
    <property type="term" value="F:ATP hydrolysis activity"/>
    <property type="evidence" value="ECO:0007669"/>
    <property type="project" value="InterPro"/>
</dbReference>
<dbReference type="InterPro" id="IPR023298">
    <property type="entry name" value="ATPase_P-typ_TM_dom_sf"/>
</dbReference>
<feature type="transmembrane region" description="Helical" evidence="18">
    <location>
        <begin position="713"/>
        <end position="731"/>
    </location>
</feature>
<gene>
    <name evidence="20" type="ORF">CO083_05825</name>
</gene>
<dbReference type="InterPro" id="IPR059000">
    <property type="entry name" value="ATPase_P-type_domA"/>
</dbReference>
<dbReference type="Pfam" id="PF00702">
    <property type="entry name" value="Hydrolase"/>
    <property type="match status" value="1"/>
</dbReference>
<keyword evidence="4" id="KW-0813">Transport</keyword>
<evidence type="ECO:0000313" key="20">
    <source>
        <dbReference type="EMBL" id="PJB87668.1"/>
    </source>
</evidence>
<evidence type="ECO:0000256" key="6">
    <source>
        <dbReference type="ARBA" id="ARBA00022692"/>
    </source>
</evidence>
<evidence type="ECO:0000256" key="3">
    <source>
        <dbReference type="ARBA" id="ARBA00012517"/>
    </source>
</evidence>
<dbReference type="Gene3D" id="3.30.70.100">
    <property type="match status" value="1"/>
</dbReference>
<evidence type="ECO:0000256" key="8">
    <source>
        <dbReference type="ARBA" id="ARBA00022741"/>
    </source>
</evidence>
<keyword evidence="14" id="KW-0406">Ion transport</keyword>
<evidence type="ECO:0000313" key="21">
    <source>
        <dbReference type="Proteomes" id="UP000229706"/>
    </source>
</evidence>
<dbReference type="PROSITE" id="PS50846">
    <property type="entry name" value="HMA_2"/>
    <property type="match status" value="1"/>
</dbReference>
<comment type="subcellular location">
    <subcellularLocation>
        <location evidence="1">Cell membrane</location>
        <topology evidence="1">Multi-pass membrane protein</topology>
    </subcellularLocation>
</comment>
<dbReference type="Pfam" id="PF00403">
    <property type="entry name" value="HMA"/>
    <property type="match status" value="1"/>
</dbReference>
<dbReference type="Pfam" id="PF00122">
    <property type="entry name" value="E1-E2_ATPase"/>
    <property type="match status" value="1"/>
</dbReference>
<evidence type="ECO:0000256" key="2">
    <source>
        <dbReference type="ARBA" id="ARBA00006024"/>
    </source>
</evidence>
<dbReference type="Gene3D" id="3.40.50.1000">
    <property type="entry name" value="HAD superfamily/HAD-like"/>
    <property type="match status" value="1"/>
</dbReference>
<evidence type="ECO:0000256" key="1">
    <source>
        <dbReference type="ARBA" id="ARBA00004651"/>
    </source>
</evidence>
<evidence type="ECO:0000256" key="15">
    <source>
        <dbReference type="ARBA" id="ARBA00023136"/>
    </source>
</evidence>
<dbReference type="NCBIfam" id="TIGR01525">
    <property type="entry name" value="ATPase-IB_hvy"/>
    <property type="match status" value="1"/>
</dbReference>
<reference evidence="21" key="1">
    <citation type="submission" date="2017-09" db="EMBL/GenBank/DDBJ databases">
        <title>Depth-based differentiation of microbial function through sediment-hosted aquifers and enrichment of novel symbionts in the deep terrestrial subsurface.</title>
        <authorList>
            <person name="Probst A.J."/>
            <person name="Ladd B."/>
            <person name="Jarett J.K."/>
            <person name="Geller-Mcgrath D.E."/>
            <person name="Sieber C.M.K."/>
            <person name="Emerson J.B."/>
            <person name="Anantharaman K."/>
            <person name="Thomas B.C."/>
            <person name="Malmstrom R."/>
            <person name="Stieglmeier M."/>
            <person name="Klingl A."/>
            <person name="Woyke T."/>
            <person name="Ryan C.M."/>
            <person name="Banfield J.F."/>
        </authorList>
    </citation>
    <scope>NUCLEOTIDE SEQUENCE [LARGE SCALE GENOMIC DNA]</scope>
</reference>
<evidence type="ECO:0000256" key="16">
    <source>
        <dbReference type="ARBA" id="ARBA00033239"/>
    </source>
</evidence>
<dbReference type="GO" id="GO:0005524">
    <property type="term" value="F:ATP binding"/>
    <property type="evidence" value="ECO:0007669"/>
    <property type="project" value="UniProtKB-UniRule"/>
</dbReference>
<dbReference type="InterPro" id="IPR006121">
    <property type="entry name" value="HMA_dom"/>
</dbReference>
<dbReference type="EMBL" id="PFTH01000211">
    <property type="protein sequence ID" value="PJB87668.1"/>
    <property type="molecule type" value="Genomic_DNA"/>
</dbReference>
<dbReference type="InterPro" id="IPR036412">
    <property type="entry name" value="HAD-like_sf"/>
</dbReference>
<dbReference type="InterPro" id="IPR027256">
    <property type="entry name" value="P-typ_ATPase_IB"/>
</dbReference>
<dbReference type="SUPFAM" id="SSF55008">
    <property type="entry name" value="HMA, heavy metal-associated domain"/>
    <property type="match status" value="1"/>
</dbReference>
<dbReference type="InterPro" id="IPR023299">
    <property type="entry name" value="ATPase_P-typ_cyto_dom_N"/>
</dbReference>
<evidence type="ECO:0000256" key="14">
    <source>
        <dbReference type="ARBA" id="ARBA00023065"/>
    </source>
</evidence>
<evidence type="ECO:0000256" key="12">
    <source>
        <dbReference type="ARBA" id="ARBA00022989"/>
    </source>
</evidence>
<dbReference type="InterPro" id="IPR008250">
    <property type="entry name" value="ATPase_P-typ_transduc_dom_A_sf"/>
</dbReference>
<organism evidence="20 21">
    <name type="scientific">Candidatus Roizmanbacteria bacterium CG_4_9_14_0_8_um_filter_34_12</name>
    <dbReference type="NCBI Taxonomy" id="1974840"/>
    <lineage>
        <taxon>Bacteria</taxon>
        <taxon>Candidatus Roizmaniibacteriota</taxon>
    </lineage>
</organism>
<feature type="domain" description="HMA" evidence="19">
    <location>
        <begin position="2"/>
        <end position="67"/>
    </location>
</feature>
<dbReference type="Gene3D" id="2.70.150.10">
    <property type="entry name" value="Calcium-transporting ATPase, cytoplasmic transduction domain A"/>
    <property type="match status" value="1"/>
</dbReference>
<evidence type="ECO:0000256" key="10">
    <source>
        <dbReference type="ARBA" id="ARBA00022840"/>
    </source>
</evidence>
<dbReference type="FunFam" id="2.70.150.10:FF:000020">
    <property type="entry name" value="Copper-exporting P-type ATPase A"/>
    <property type="match status" value="1"/>
</dbReference>
<evidence type="ECO:0000256" key="13">
    <source>
        <dbReference type="ARBA" id="ARBA00023008"/>
    </source>
</evidence>
<evidence type="ECO:0000256" key="18">
    <source>
        <dbReference type="RuleBase" id="RU362081"/>
    </source>
</evidence>
<feature type="transmembrane region" description="Helical" evidence="18">
    <location>
        <begin position="737"/>
        <end position="757"/>
    </location>
</feature>
<evidence type="ECO:0000256" key="17">
    <source>
        <dbReference type="ARBA" id="ARBA00049289"/>
    </source>
</evidence>
<dbReference type="InterPro" id="IPR036163">
    <property type="entry name" value="HMA_dom_sf"/>
</dbReference>
<sequence length="762" mass="82333">MNRQIFAIKGMHCASCVYSNEKALKAIPGVEEAVVNLNTGKATITSDMPIENDVIKSAVTSVGYEAIVGNINKENNLDEKIKKEKAKELKNLQIKTTVSLILGALIVWGSFPGLMSTAPSVLTNLFNQLLLASIVQFWAAYDFYKAAFSSLKHRLANMDTLVVIGTTVAYIYSAAVVFYPGFFEGLNLKAEPYFDVSSVIIGLILLGRFFEAKAKAGTGEAIKKLIGLQAKTARVIRNKKEIDISINEVVVGDLIRVRPGEKIPVDGVIVEGDSAIDESMVTGESMPSSKYKGDIVIGATMNKSGSFVYKATKVGKDTMLAQIIKLVEEAQGSKAPIQRLADIISSYFVPIVIMLAITTFVGWYVFGPSPAFIHAMLNAIAVLIIACPCAMGLATPTAIMVGTGIGAEHGVLIKDAESLETAHKVKTIIFDKTGTLTRGQPEVTDIIFNDSARQFLSRENKVKKSPSPRQFILQLVASVEKNSEHPLGEAIVKKSEEKKLVLSKVEGFRSITGKGVEGIVNGKKVYIGKLLGSESHTGGDSLKSQGKTVVYVYLDDKLVGLIAIADMIKETAIEAVKSLQETGIEVYMITGDNKQTATAIAKQLGIKKENVLAEVLPAEKEKKVRELKSSRLRSNSNYTSSEERSDESRRIVAFVGDGINDAPALAAADVGIAMGSGTDVAIEASSITLVNKDLRSVVRAIELSKKTMRTIRLNLFWAFVYNIVLVPVAMMGKINPIFASAAMAFSSISVVTNSLFLKRQKI</sequence>
<keyword evidence="6 18" id="KW-0812">Transmembrane</keyword>
<dbReference type="GO" id="GO:0043682">
    <property type="term" value="F:P-type divalent copper transporter activity"/>
    <property type="evidence" value="ECO:0007669"/>
    <property type="project" value="TreeGrafter"/>
</dbReference>
<dbReference type="SUPFAM" id="SSF81653">
    <property type="entry name" value="Calcium ATPase, transduction domain A"/>
    <property type="match status" value="1"/>
</dbReference>
<keyword evidence="8 18" id="KW-0547">Nucleotide-binding</keyword>
<evidence type="ECO:0000256" key="11">
    <source>
        <dbReference type="ARBA" id="ARBA00022967"/>
    </source>
</evidence>
<dbReference type="AlphaFoldDB" id="A0A2M8DB73"/>
<keyword evidence="11" id="KW-1278">Translocase</keyword>
<dbReference type="PANTHER" id="PTHR43520:SF8">
    <property type="entry name" value="P-TYPE CU(+) TRANSPORTER"/>
    <property type="match status" value="1"/>
</dbReference>
<dbReference type="GO" id="GO:0005507">
    <property type="term" value="F:copper ion binding"/>
    <property type="evidence" value="ECO:0007669"/>
    <property type="project" value="TreeGrafter"/>
</dbReference>
<dbReference type="PRINTS" id="PR00943">
    <property type="entry name" value="CUATPASE"/>
</dbReference>
<dbReference type="GO" id="GO:0055070">
    <property type="term" value="P:copper ion homeostasis"/>
    <property type="evidence" value="ECO:0007669"/>
    <property type="project" value="TreeGrafter"/>
</dbReference>
<dbReference type="InterPro" id="IPR044492">
    <property type="entry name" value="P_typ_ATPase_HD_dom"/>
</dbReference>
<feature type="transmembrane region" description="Helical" evidence="18">
    <location>
        <begin position="121"/>
        <end position="141"/>
    </location>
</feature>
<dbReference type="SFLD" id="SFLDS00003">
    <property type="entry name" value="Haloacid_Dehalogenase"/>
    <property type="match status" value="1"/>
</dbReference>
<accession>A0A2M8DB73</accession>
<dbReference type="PANTHER" id="PTHR43520">
    <property type="entry name" value="ATP7, ISOFORM B"/>
    <property type="match status" value="1"/>
</dbReference>
<dbReference type="GO" id="GO:0005886">
    <property type="term" value="C:plasma membrane"/>
    <property type="evidence" value="ECO:0007669"/>
    <property type="project" value="UniProtKB-SubCell"/>
</dbReference>
<dbReference type="Proteomes" id="UP000229706">
    <property type="component" value="Unassembled WGS sequence"/>
</dbReference>
<feature type="transmembrane region" description="Helical" evidence="18">
    <location>
        <begin position="347"/>
        <end position="366"/>
    </location>
</feature>
<dbReference type="SUPFAM" id="SSF56784">
    <property type="entry name" value="HAD-like"/>
    <property type="match status" value="1"/>
</dbReference>
<comment type="catalytic activity">
    <reaction evidence="17">
        <text>Cu(+)(in) + ATP + H2O = Cu(+)(out) + ADP + phosphate + H(+)</text>
        <dbReference type="Rhea" id="RHEA:25792"/>
        <dbReference type="ChEBI" id="CHEBI:15377"/>
        <dbReference type="ChEBI" id="CHEBI:15378"/>
        <dbReference type="ChEBI" id="CHEBI:30616"/>
        <dbReference type="ChEBI" id="CHEBI:43474"/>
        <dbReference type="ChEBI" id="CHEBI:49552"/>
        <dbReference type="ChEBI" id="CHEBI:456216"/>
        <dbReference type="EC" id="7.2.2.8"/>
    </reaction>
</comment>
<dbReference type="SFLD" id="SFLDG00002">
    <property type="entry name" value="C1.7:_P-type_atpase_like"/>
    <property type="match status" value="1"/>
</dbReference>
<dbReference type="PROSITE" id="PS01229">
    <property type="entry name" value="COF_2"/>
    <property type="match status" value="1"/>
</dbReference>